<organism evidence="1 2">
    <name type="scientific">Candidatus Yanofskybacteria bacterium GW2011_GWA2_44_9</name>
    <dbReference type="NCBI Taxonomy" id="1619025"/>
    <lineage>
        <taxon>Bacteria</taxon>
        <taxon>Candidatus Yanofskyibacteriota</taxon>
    </lineage>
</organism>
<evidence type="ECO:0000313" key="2">
    <source>
        <dbReference type="Proteomes" id="UP000034032"/>
    </source>
</evidence>
<accession>A0A0G1KCG6</accession>
<dbReference type="EMBL" id="LCJR01000023">
    <property type="protein sequence ID" value="KKT81245.1"/>
    <property type="molecule type" value="Genomic_DNA"/>
</dbReference>
<evidence type="ECO:0000313" key="1">
    <source>
        <dbReference type="EMBL" id="KKT81245.1"/>
    </source>
</evidence>
<sequence>MKANKATSRELKQEVQRAVKLAKECLSQAGHSRKLSECPICNHKYAQDLIERQRRILFGKDPK</sequence>
<dbReference type="Proteomes" id="UP000034032">
    <property type="component" value="Unassembled WGS sequence"/>
</dbReference>
<reference evidence="1 2" key="1">
    <citation type="journal article" date="2015" name="Nature">
        <title>rRNA introns, odd ribosomes, and small enigmatic genomes across a large radiation of phyla.</title>
        <authorList>
            <person name="Brown C.T."/>
            <person name="Hug L.A."/>
            <person name="Thomas B.C."/>
            <person name="Sharon I."/>
            <person name="Castelle C.J."/>
            <person name="Singh A."/>
            <person name="Wilkins M.J."/>
            <person name="Williams K.H."/>
            <person name="Banfield J.F."/>
        </authorList>
    </citation>
    <scope>NUCLEOTIDE SEQUENCE [LARGE SCALE GENOMIC DNA]</scope>
</reference>
<proteinExistence type="predicted"/>
<comment type="caution">
    <text evidence="1">The sequence shown here is derived from an EMBL/GenBank/DDBJ whole genome shotgun (WGS) entry which is preliminary data.</text>
</comment>
<dbReference type="AlphaFoldDB" id="A0A0G1KCG6"/>
<gene>
    <name evidence="1" type="ORF">UW79_C0023G0018</name>
</gene>
<protein>
    <submittedName>
        <fullName evidence="1">Uncharacterized protein</fullName>
    </submittedName>
</protein>
<name>A0A0G1KCG6_9BACT</name>